<gene>
    <name evidence="2" type="ORF">MEUPH1_LOCUS30001</name>
</gene>
<dbReference type="EMBL" id="CARXXK010001536">
    <property type="protein sequence ID" value="CAI6376654.1"/>
    <property type="molecule type" value="Genomic_DNA"/>
</dbReference>
<reference evidence="2 3" key="1">
    <citation type="submission" date="2023-01" db="EMBL/GenBank/DDBJ databases">
        <authorList>
            <person name="Whitehead M."/>
        </authorList>
    </citation>
    <scope>NUCLEOTIDE SEQUENCE [LARGE SCALE GENOMIC DNA]</scope>
</reference>
<organism evidence="2 3">
    <name type="scientific">Macrosiphum euphorbiae</name>
    <name type="common">potato aphid</name>
    <dbReference type="NCBI Taxonomy" id="13131"/>
    <lineage>
        <taxon>Eukaryota</taxon>
        <taxon>Metazoa</taxon>
        <taxon>Ecdysozoa</taxon>
        <taxon>Arthropoda</taxon>
        <taxon>Hexapoda</taxon>
        <taxon>Insecta</taxon>
        <taxon>Pterygota</taxon>
        <taxon>Neoptera</taxon>
        <taxon>Paraneoptera</taxon>
        <taxon>Hemiptera</taxon>
        <taxon>Sternorrhyncha</taxon>
        <taxon>Aphidomorpha</taxon>
        <taxon>Aphidoidea</taxon>
        <taxon>Aphididae</taxon>
        <taxon>Macrosiphini</taxon>
        <taxon>Macrosiphum</taxon>
    </lineage>
</organism>
<evidence type="ECO:0000313" key="2">
    <source>
        <dbReference type="EMBL" id="CAI6376654.1"/>
    </source>
</evidence>
<dbReference type="AlphaFoldDB" id="A0AAV0Y6S2"/>
<keyword evidence="3" id="KW-1185">Reference proteome</keyword>
<feature type="region of interest" description="Disordered" evidence="1">
    <location>
        <begin position="133"/>
        <end position="160"/>
    </location>
</feature>
<evidence type="ECO:0008006" key="4">
    <source>
        <dbReference type="Google" id="ProtNLM"/>
    </source>
</evidence>
<evidence type="ECO:0000256" key="1">
    <source>
        <dbReference type="SAM" id="MobiDB-lite"/>
    </source>
</evidence>
<accession>A0AAV0Y6S2</accession>
<dbReference type="PANTHER" id="PTHR31511">
    <property type="entry name" value="PROTEIN CBG23764"/>
    <property type="match status" value="1"/>
</dbReference>
<sequence>MYEYHYNVMKRHYGDNISLLYTDTDSLIYHVKTRDFYDDVANNPNLMNRMDTSNVPPDHRCYTLARMKLLGYFKDEISARNMRQFIALRAKSYAYDIEGAVNIRSKGVRGHVIRNHLTFNDHMRCLFADDDDDDGSDAEDYRDKEFDGEADSSGLRAYCH</sequence>
<comment type="caution">
    <text evidence="2">The sequence shown here is derived from an EMBL/GenBank/DDBJ whole genome shotgun (WGS) entry which is preliminary data.</text>
</comment>
<dbReference type="Proteomes" id="UP001160148">
    <property type="component" value="Unassembled WGS sequence"/>
</dbReference>
<dbReference type="Gene3D" id="3.90.1600.10">
    <property type="entry name" value="Palm domain of DNA polymerase"/>
    <property type="match status" value="1"/>
</dbReference>
<protein>
    <recommendedName>
        <fullName evidence="4">DNA-directed DNA polymerase</fullName>
    </recommendedName>
</protein>
<dbReference type="InterPro" id="IPR043502">
    <property type="entry name" value="DNA/RNA_pol_sf"/>
</dbReference>
<proteinExistence type="predicted"/>
<dbReference type="PANTHER" id="PTHR31511:SF12">
    <property type="entry name" value="RHO TERMINATION FACTOR N-TERMINAL DOMAIN-CONTAINING PROTEIN"/>
    <property type="match status" value="1"/>
</dbReference>
<dbReference type="InterPro" id="IPR023211">
    <property type="entry name" value="DNA_pol_palm_dom_sf"/>
</dbReference>
<dbReference type="SUPFAM" id="SSF56672">
    <property type="entry name" value="DNA/RNA polymerases"/>
    <property type="match status" value="1"/>
</dbReference>
<evidence type="ECO:0000313" key="3">
    <source>
        <dbReference type="Proteomes" id="UP001160148"/>
    </source>
</evidence>
<dbReference type="GO" id="GO:0071897">
    <property type="term" value="P:DNA biosynthetic process"/>
    <property type="evidence" value="ECO:0007669"/>
    <property type="project" value="UniProtKB-ARBA"/>
</dbReference>
<name>A0AAV0Y6S2_9HEMI</name>